<organism evidence="2 3">
    <name type="scientific">Stephania yunnanensis</name>
    <dbReference type="NCBI Taxonomy" id="152371"/>
    <lineage>
        <taxon>Eukaryota</taxon>
        <taxon>Viridiplantae</taxon>
        <taxon>Streptophyta</taxon>
        <taxon>Embryophyta</taxon>
        <taxon>Tracheophyta</taxon>
        <taxon>Spermatophyta</taxon>
        <taxon>Magnoliopsida</taxon>
        <taxon>Ranunculales</taxon>
        <taxon>Menispermaceae</taxon>
        <taxon>Menispermoideae</taxon>
        <taxon>Cissampelideae</taxon>
        <taxon>Stephania</taxon>
    </lineage>
</organism>
<dbReference type="EMBL" id="JBBNAF010000013">
    <property type="protein sequence ID" value="KAK9086787.1"/>
    <property type="molecule type" value="Genomic_DNA"/>
</dbReference>
<protein>
    <submittedName>
        <fullName evidence="2">Uncharacterized protein</fullName>
    </submittedName>
</protein>
<comment type="caution">
    <text evidence="2">The sequence shown here is derived from an EMBL/GenBank/DDBJ whole genome shotgun (WGS) entry which is preliminary data.</text>
</comment>
<accession>A0AAP0HJ80</accession>
<gene>
    <name evidence="2" type="ORF">Syun_029181</name>
</gene>
<dbReference type="AlphaFoldDB" id="A0AAP0HJ80"/>
<evidence type="ECO:0000313" key="3">
    <source>
        <dbReference type="Proteomes" id="UP001420932"/>
    </source>
</evidence>
<keyword evidence="3" id="KW-1185">Reference proteome</keyword>
<feature type="compositionally biased region" description="Basic and acidic residues" evidence="1">
    <location>
        <begin position="18"/>
        <end position="32"/>
    </location>
</feature>
<evidence type="ECO:0000256" key="1">
    <source>
        <dbReference type="SAM" id="MobiDB-lite"/>
    </source>
</evidence>
<evidence type="ECO:0000313" key="2">
    <source>
        <dbReference type="EMBL" id="KAK9086787.1"/>
    </source>
</evidence>
<reference evidence="2 3" key="1">
    <citation type="submission" date="2024-01" db="EMBL/GenBank/DDBJ databases">
        <title>Genome assemblies of Stephania.</title>
        <authorList>
            <person name="Yang L."/>
        </authorList>
    </citation>
    <scope>NUCLEOTIDE SEQUENCE [LARGE SCALE GENOMIC DNA]</scope>
    <source>
        <strain evidence="2">YNDBR</strain>
        <tissue evidence="2">Leaf</tissue>
    </source>
</reference>
<proteinExistence type="predicted"/>
<feature type="compositionally biased region" description="Low complexity" evidence="1">
    <location>
        <begin position="1"/>
        <end position="13"/>
    </location>
</feature>
<name>A0AAP0HJ80_9MAGN</name>
<dbReference type="Proteomes" id="UP001420932">
    <property type="component" value="Unassembled WGS sequence"/>
</dbReference>
<feature type="region of interest" description="Disordered" evidence="1">
    <location>
        <begin position="1"/>
        <end position="62"/>
    </location>
</feature>
<sequence length="116" mass="12671">MADARAPASARAATLTDVRGDARVRAQTEESRKRKQRACPRSSAAVGKARLRRRRCSAPTPPQPLVALGSSLIEFRVSSATRGLPLDYALGPSSHGPGNLWFPFTYQRDLILSLRE</sequence>